<name>A0A429GY55_9CREN</name>
<sequence>MYLDEFKDKLARNWAGSLFSLSSAQKIHPRAKEYLYRLTKSNGIRRITWGWYWIPTSYRDAWEFLARDKGFKVIIKQTAASIWNYDFIHRDVFRLAVNDRSYKRALEVFTKSMGWDFEVEFHKKIPYEYREVDGLFVETLESCVVNCLAEWSFTDAFATLYFRRKEIDFNKLRNLGRWKRVSGTNLRAWTLIKYGCKLFNEHFGREVFDFKAIEIKQAEVKELVNEAVEKVVGFV</sequence>
<keyword evidence="2" id="KW-1185">Reference proteome</keyword>
<dbReference type="Proteomes" id="UP000277582">
    <property type="component" value="Unassembled WGS sequence"/>
</dbReference>
<proteinExistence type="predicted"/>
<gene>
    <name evidence="1" type="ORF">D6D85_00635</name>
</gene>
<reference evidence="1 2" key="1">
    <citation type="submission" date="2018-10" db="EMBL/GenBank/DDBJ databases">
        <title>Co-occurring genomic capacity for anaerobic methane metabolism and dissimilatory sulfite reduction discovered in the Korarchaeota.</title>
        <authorList>
            <person name="Mckay L.J."/>
            <person name="Dlakic M."/>
            <person name="Fields M.W."/>
            <person name="Delmont T.O."/>
            <person name="Eren A.M."/>
            <person name="Jay Z.J."/>
            <person name="Klingelsmith K.B."/>
            <person name="Rusch D.B."/>
            <person name="Inskeep W.P."/>
        </authorList>
    </citation>
    <scope>NUCLEOTIDE SEQUENCE [LARGE SCALE GENOMIC DNA]</scope>
    <source>
        <strain evidence="1 2">MDKW</strain>
    </source>
</reference>
<evidence type="ECO:0000313" key="1">
    <source>
        <dbReference type="EMBL" id="RSN78684.1"/>
    </source>
</evidence>
<dbReference type="RefSeq" id="WP_125670099.1">
    <property type="nucleotide sequence ID" value="NZ_RCOS01000012.1"/>
</dbReference>
<dbReference type="EMBL" id="RCOS01000012">
    <property type="protein sequence ID" value="RSN78684.1"/>
    <property type="molecule type" value="Genomic_DNA"/>
</dbReference>
<dbReference type="AlphaFoldDB" id="A0A429GY55"/>
<evidence type="ECO:0000313" key="2">
    <source>
        <dbReference type="Proteomes" id="UP000277582"/>
    </source>
</evidence>
<organism evidence="1 2">
    <name type="scientific">Candidatus Methanodesulfokora washburnensis</name>
    <dbReference type="NCBI Taxonomy" id="2478471"/>
    <lineage>
        <taxon>Archaea</taxon>
        <taxon>Thermoproteota</taxon>
        <taxon>Candidatus Korarchaeia</taxon>
        <taxon>Candidatus Korarchaeia incertae sedis</taxon>
        <taxon>Candidatus Methanodesulfokora</taxon>
    </lineage>
</organism>
<evidence type="ECO:0008006" key="3">
    <source>
        <dbReference type="Google" id="ProtNLM"/>
    </source>
</evidence>
<protein>
    <recommendedName>
        <fullName evidence="3">AbiEi antitoxin C-terminal domain-containing protein</fullName>
    </recommendedName>
</protein>
<comment type="caution">
    <text evidence="1">The sequence shown here is derived from an EMBL/GenBank/DDBJ whole genome shotgun (WGS) entry which is preliminary data.</text>
</comment>
<accession>A0A429GY55</accession>